<protein>
    <recommendedName>
        <fullName evidence="9">Bidirectional sugar transporter SWEET</fullName>
    </recommendedName>
</protein>
<dbReference type="GO" id="GO:0051119">
    <property type="term" value="F:sugar transmembrane transporter activity"/>
    <property type="evidence" value="ECO:0007669"/>
    <property type="project" value="InterPro"/>
</dbReference>
<dbReference type="InterPro" id="IPR047664">
    <property type="entry name" value="SWEET"/>
</dbReference>
<evidence type="ECO:0000256" key="7">
    <source>
        <dbReference type="ARBA" id="ARBA00022989"/>
    </source>
</evidence>
<evidence type="ECO:0000256" key="2">
    <source>
        <dbReference type="ARBA" id="ARBA00007809"/>
    </source>
</evidence>
<dbReference type="GO" id="GO:0005886">
    <property type="term" value="C:plasma membrane"/>
    <property type="evidence" value="ECO:0007669"/>
    <property type="project" value="UniProtKB-SubCell"/>
</dbReference>
<feature type="transmembrane region" description="Helical" evidence="9">
    <location>
        <begin position="12"/>
        <end position="33"/>
    </location>
</feature>
<dbReference type="AlphaFoldDB" id="A0A0C9QQ79"/>
<dbReference type="PANTHER" id="PTHR10791:SF28">
    <property type="entry name" value="BIDIRECTIONAL SUGAR TRANSPORTER SWEET3"/>
    <property type="match status" value="1"/>
</dbReference>
<feature type="transmembrane region" description="Helical" evidence="9">
    <location>
        <begin position="40"/>
        <end position="59"/>
    </location>
</feature>
<proteinExistence type="inferred from homology"/>
<dbReference type="EMBL" id="GCHU01013984">
    <property type="protein sequence ID" value="JAG86895.1"/>
    <property type="molecule type" value="Transcribed_RNA"/>
</dbReference>
<keyword evidence="4 9" id="KW-0762">Sugar transport</keyword>
<name>A0A0C9QQ79_9CONI</name>
<feature type="compositionally biased region" description="Basic and acidic residues" evidence="10">
    <location>
        <begin position="239"/>
        <end position="252"/>
    </location>
</feature>
<dbReference type="FunFam" id="1.20.1280.290:FF:000001">
    <property type="entry name" value="Bidirectional sugar transporter SWEET"/>
    <property type="match status" value="1"/>
</dbReference>
<evidence type="ECO:0000256" key="10">
    <source>
        <dbReference type="SAM" id="MobiDB-lite"/>
    </source>
</evidence>
<keyword evidence="3 9" id="KW-0813">Transport</keyword>
<evidence type="ECO:0000256" key="5">
    <source>
        <dbReference type="ARBA" id="ARBA00022692"/>
    </source>
</evidence>
<keyword evidence="8 9" id="KW-0472">Membrane</keyword>
<dbReference type="Gene3D" id="1.20.1280.290">
    <property type="match status" value="2"/>
</dbReference>
<dbReference type="PANTHER" id="PTHR10791">
    <property type="entry name" value="RAG1-ACTIVATING PROTEIN 1"/>
    <property type="match status" value="1"/>
</dbReference>
<evidence type="ECO:0000256" key="6">
    <source>
        <dbReference type="ARBA" id="ARBA00022737"/>
    </source>
</evidence>
<evidence type="ECO:0000256" key="4">
    <source>
        <dbReference type="ARBA" id="ARBA00022597"/>
    </source>
</evidence>
<sequence>MVNNLLRTGIGILGSGVSFMLYGGPIVTFWRIVKKRSTENFSGVPYVIALFNCLVYTLYGSPLVSDGWKNMTVMVVNSIGLVLECAFIGIFLTFAPPKIRVLMARMVVGVLMVFGTITGVCFLAMHDNKHKQVLVGTAGMVATVVLYGAPLSVIRLVLKTKSVEYMPFNLSLCTFVTSLLWLAYGALSKDVMIMAPNFLGLPLGSFQMVLHCMYKGNKGQTKDKTGNHGDLELGDNTFTEEKCDNEKSDCPDEHDLEMQMQLNDGVSDRPSVK</sequence>
<accession>A0A0C9QQ79</accession>
<evidence type="ECO:0000313" key="11">
    <source>
        <dbReference type="EMBL" id="JAG86895.1"/>
    </source>
</evidence>
<comment type="similarity">
    <text evidence="2 9">Belongs to the SWEET sugar transporter family.</text>
</comment>
<evidence type="ECO:0000256" key="1">
    <source>
        <dbReference type="ARBA" id="ARBA00004127"/>
    </source>
</evidence>
<organism evidence="11">
    <name type="scientific">Wollemia nobilis</name>
    <dbReference type="NCBI Taxonomy" id="56998"/>
    <lineage>
        <taxon>Eukaryota</taxon>
        <taxon>Viridiplantae</taxon>
        <taxon>Streptophyta</taxon>
        <taxon>Embryophyta</taxon>
        <taxon>Tracheophyta</taxon>
        <taxon>Spermatophyta</taxon>
        <taxon>Pinopsida</taxon>
        <taxon>Pinidae</taxon>
        <taxon>Conifers II</taxon>
        <taxon>Araucariales</taxon>
        <taxon>Araucariaceae</taxon>
        <taxon>Wollemia</taxon>
    </lineage>
</organism>
<comment type="function">
    <text evidence="9">Mediates both low-affinity uptake and efflux of sugar across the membrane.</text>
</comment>
<dbReference type="GO" id="GO:0012505">
    <property type="term" value="C:endomembrane system"/>
    <property type="evidence" value="ECO:0007669"/>
    <property type="project" value="UniProtKB-SubCell"/>
</dbReference>
<dbReference type="Pfam" id="PF03083">
    <property type="entry name" value="MtN3_slv"/>
    <property type="match status" value="2"/>
</dbReference>
<keyword evidence="6" id="KW-0677">Repeat</keyword>
<evidence type="ECO:0000256" key="9">
    <source>
        <dbReference type="RuleBase" id="RU910715"/>
    </source>
</evidence>
<feature type="transmembrane region" description="Helical" evidence="9">
    <location>
        <begin position="106"/>
        <end position="125"/>
    </location>
</feature>
<keyword evidence="5 9" id="KW-0812">Transmembrane</keyword>
<feature type="region of interest" description="Disordered" evidence="10">
    <location>
        <begin position="221"/>
        <end position="252"/>
    </location>
</feature>
<feature type="transmembrane region" description="Helical" evidence="9">
    <location>
        <begin position="137"/>
        <end position="158"/>
    </location>
</feature>
<keyword evidence="7 9" id="KW-1133">Transmembrane helix</keyword>
<comment type="subcellular location">
    <subcellularLocation>
        <location evidence="9">Cell membrane</location>
        <topology evidence="9">Multi-pass membrane protein</topology>
    </subcellularLocation>
    <subcellularLocation>
        <location evidence="1">Endomembrane system</location>
        <topology evidence="1">Multi-pass membrane protein</topology>
    </subcellularLocation>
</comment>
<dbReference type="FunFam" id="1.20.1280.290:FF:000002">
    <property type="entry name" value="Bidirectional sugar transporter SWEET"/>
    <property type="match status" value="1"/>
</dbReference>
<evidence type="ECO:0000256" key="3">
    <source>
        <dbReference type="ARBA" id="ARBA00022448"/>
    </source>
</evidence>
<evidence type="ECO:0000256" key="8">
    <source>
        <dbReference type="ARBA" id="ARBA00023136"/>
    </source>
</evidence>
<feature type="transmembrane region" description="Helical" evidence="9">
    <location>
        <begin position="71"/>
        <end position="94"/>
    </location>
</feature>
<feature type="compositionally biased region" description="Basic and acidic residues" evidence="10">
    <location>
        <begin position="221"/>
        <end position="231"/>
    </location>
</feature>
<reference evidence="11" key="1">
    <citation type="submission" date="2015-02" db="EMBL/GenBank/DDBJ databases">
        <title>A transcriptome of Wollemia nobilis - a relic of Gondwana.</title>
        <authorList>
            <person name="Chia J.Y."/>
            <person name="Leong Y.S."/>
            <person name="Abdul Karim S."/>
            <person name="Wan Azmi N."/>
            <person name="Hercus R."/>
            <person name="Croft L."/>
        </authorList>
    </citation>
    <scope>NUCLEOTIDE SEQUENCE</scope>
    <source>
        <strain evidence="11">MaeBrown</strain>
        <tissue evidence="11">Leaf</tissue>
    </source>
</reference>
<feature type="transmembrane region" description="Helical" evidence="9">
    <location>
        <begin position="193"/>
        <end position="214"/>
    </location>
</feature>
<feature type="transmembrane region" description="Helical" evidence="9">
    <location>
        <begin position="170"/>
        <end position="187"/>
    </location>
</feature>
<dbReference type="InterPro" id="IPR004316">
    <property type="entry name" value="SWEET_rpt"/>
</dbReference>